<accession>A0ACB8SV76</accession>
<reference evidence="1" key="1">
    <citation type="submission" date="2021-03" db="EMBL/GenBank/DDBJ databases">
        <authorList>
            <consortium name="DOE Joint Genome Institute"/>
            <person name="Ahrendt S."/>
            <person name="Looney B.P."/>
            <person name="Miyauchi S."/>
            <person name="Morin E."/>
            <person name="Drula E."/>
            <person name="Courty P.E."/>
            <person name="Chicoki N."/>
            <person name="Fauchery L."/>
            <person name="Kohler A."/>
            <person name="Kuo A."/>
            <person name="Labutti K."/>
            <person name="Pangilinan J."/>
            <person name="Lipzen A."/>
            <person name="Riley R."/>
            <person name="Andreopoulos W."/>
            <person name="He G."/>
            <person name="Johnson J."/>
            <person name="Barry K.W."/>
            <person name="Grigoriev I.V."/>
            <person name="Nagy L."/>
            <person name="Hibbett D."/>
            <person name="Henrissat B."/>
            <person name="Matheny P.B."/>
            <person name="Labbe J."/>
            <person name="Martin F."/>
        </authorList>
    </citation>
    <scope>NUCLEOTIDE SEQUENCE</scope>
    <source>
        <strain evidence="1">HHB10654</strain>
    </source>
</reference>
<keyword evidence="2" id="KW-1185">Reference proteome</keyword>
<organism evidence="1 2">
    <name type="scientific">Artomyces pyxidatus</name>
    <dbReference type="NCBI Taxonomy" id="48021"/>
    <lineage>
        <taxon>Eukaryota</taxon>
        <taxon>Fungi</taxon>
        <taxon>Dikarya</taxon>
        <taxon>Basidiomycota</taxon>
        <taxon>Agaricomycotina</taxon>
        <taxon>Agaricomycetes</taxon>
        <taxon>Russulales</taxon>
        <taxon>Auriscalpiaceae</taxon>
        <taxon>Artomyces</taxon>
    </lineage>
</organism>
<reference evidence="1" key="2">
    <citation type="journal article" date="2022" name="New Phytol.">
        <title>Evolutionary transition to the ectomycorrhizal habit in the genomes of a hyperdiverse lineage of mushroom-forming fungi.</title>
        <authorList>
            <person name="Looney B."/>
            <person name="Miyauchi S."/>
            <person name="Morin E."/>
            <person name="Drula E."/>
            <person name="Courty P.E."/>
            <person name="Kohler A."/>
            <person name="Kuo A."/>
            <person name="LaButti K."/>
            <person name="Pangilinan J."/>
            <person name="Lipzen A."/>
            <person name="Riley R."/>
            <person name="Andreopoulos W."/>
            <person name="He G."/>
            <person name="Johnson J."/>
            <person name="Nolan M."/>
            <person name="Tritt A."/>
            <person name="Barry K.W."/>
            <person name="Grigoriev I.V."/>
            <person name="Nagy L.G."/>
            <person name="Hibbett D."/>
            <person name="Henrissat B."/>
            <person name="Matheny P.B."/>
            <person name="Labbe J."/>
            <person name="Martin F.M."/>
        </authorList>
    </citation>
    <scope>NUCLEOTIDE SEQUENCE</scope>
    <source>
        <strain evidence="1">HHB10654</strain>
    </source>
</reference>
<proteinExistence type="predicted"/>
<evidence type="ECO:0000313" key="2">
    <source>
        <dbReference type="Proteomes" id="UP000814140"/>
    </source>
</evidence>
<sequence>MTFVGKTRHRRGSSVSLKSIAPAVPRGAANPSPGPSSSSKSIVSTTSSLFLSPPPEAPIPRRRAVSQRRAELSHTSGLRSHSPTGAVAVAEFINTTPDDARRLREPARAGPRKRKAGEMEEREQESGSSTSAHREEDPDAKRRYEKKMKSRDYRDMNANAIEDFLDILPPSEQRVGVDYVKRLMAEREGLLETNRQQAQEIERLEREVLAAKNRSQAEEIERLKRELVGTGRRVSSPTEERTHFADGQGKPAHRTRATSQERTEGTKHGEHPGEEREPTASVAEEGI</sequence>
<name>A0ACB8SV76_9AGAM</name>
<dbReference type="EMBL" id="MU277219">
    <property type="protein sequence ID" value="KAI0060364.1"/>
    <property type="molecule type" value="Genomic_DNA"/>
</dbReference>
<protein>
    <submittedName>
        <fullName evidence="1">Uncharacterized protein</fullName>
    </submittedName>
</protein>
<gene>
    <name evidence="1" type="ORF">BV25DRAFT_1839659</name>
</gene>
<comment type="caution">
    <text evidence="1">The sequence shown here is derived from an EMBL/GenBank/DDBJ whole genome shotgun (WGS) entry which is preliminary data.</text>
</comment>
<dbReference type="Proteomes" id="UP000814140">
    <property type="component" value="Unassembled WGS sequence"/>
</dbReference>
<evidence type="ECO:0000313" key="1">
    <source>
        <dbReference type="EMBL" id="KAI0060364.1"/>
    </source>
</evidence>